<keyword evidence="2" id="KW-1185">Reference proteome</keyword>
<gene>
    <name evidence="1" type="ORF">BDN72DRAFT_831259</name>
</gene>
<accession>A0ACD3BD08</accession>
<dbReference type="EMBL" id="ML208261">
    <property type="protein sequence ID" value="TFK75821.1"/>
    <property type="molecule type" value="Genomic_DNA"/>
</dbReference>
<dbReference type="Proteomes" id="UP000308600">
    <property type="component" value="Unassembled WGS sequence"/>
</dbReference>
<protein>
    <submittedName>
        <fullName evidence="1">Pyrimidine 5-nucleotidase</fullName>
    </submittedName>
</protein>
<reference evidence="1 2" key="1">
    <citation type="journal article" date="2019" name="Nat. Ecol. Evol.">
        <title>Megaphylogeny resolves global patterns of mushroom evolution.</title>
        <authorList>
            <person name="Varga T."/>
            <person name="Krizsan K."/>
            <person name="Foldi C."/>
            <person name="Dima B."/>
            <person name="Sanchez-Garcia M."/>
            <person name="Sanchez-Ramirez S."/>
            <person name="Szollosi G.J."/>
            <person name="Szarkandi J.G."/>
            <person name="Papp V."/>
            <person name="Albert L."/>
            <person name="Andreopoulos W."/>
            <person name="Angelini C."/>
            <person name="Antonin V."/>
            <person name="Barry K.W."/>
            <person name="Bougher N.L."/>
            <person name="Buchanan P."/>
            <person name="Buyck B."/>
            <person name="Bense V."/>
            <person name="Catcheside P."/>
            <person name="Chovatia M."/>
            <person name="Cooper J."/>
            <person name="Damon W."/>
            <person name="Desjardin D."/>
            <person name="Finy P."/>
            <person name="Geml J."/>
            <person name="Haridas S."/>
            <person name="Hughes K."/>
            <person name="Justo A."/>
            <person name="Karasinski D."/>
            <person name="Kautmanova I."/>
            <person name="Kiss B."/>
            <person name="Kocsube S."/>
            <person name="Kotiranta H."/>
            <person name="LaButti K.M."/>
            <person name="Lechner B.E."/>
            <person name="Liimatainen K."/>
            <person name="Lipzen A."/>
            <person name="Lukacs Z."/>
            <person name="Mihaltcheva S."/>
            <person name="Morgado L.N."/>
            <person name="Niskanen T."/>
            <person name="Noordeloos M.E."/>
            <person name="Ohm R.A."/>
            <person name="Ortiz-Santana B."/>
            <person name="Ovrebo C."/>
            <person name="Racz N."/>
            <person name="Riley R."/>
            <person name="Savchenko A."/>
            <person name="Shiryaev A."/>
            <person name="Soop K."/>
            <person name="Spirin V."/>
            <person name="Szebenyi C."/>
            <person name="Tomsovsky M."/>
            <person name="Tulloss R.E."/>
            <person name="Uehling J."/>
            <person name="Grigoriev I.V."/>
            <person name="Vagvolgyi C."/>
            <person name="Papp T."/>
            <person name="Martin F.M."/>
            <person name="Miettinen O."/>
            <person name="Hibbett D.S."/>
            <person name="Nagy L.G."/>
        </authorList>
    </citation>
    <scope>NUCLEOTIDE SEQUENCE [LARGE SCALE GENOMIC DNA]</scope>
    <source>
        <strain evidence="1 2">NL-1719</strain>
    </source>
</reference>
<name>A0ACD3BD08_9AGAR</name>
<organism evidence="1 2">
    <name type="scientific">Pluteus cervinus</name>
    <dbReference type="NCBI Taxonomy" id="181527"/>
    <lineage>
        <taxon>Eukaryota</taxon>
        <taxon>Fungi</taxon>
        <taxon>Dikarya</taxon>
        <taxon>Basidiomycota</taxon>
        <taxon>Agaricomycotina</taxon>
        <taxon>Agaricomycetes</taxon>
        <taxon>Agaricomycetidae</taxon>
        <taxon>Agaricales</taxon>
        <taxon>Pluteineae</taxon>
        <taxon>Pluteaceae</taxon>
        <taxon>Pluteus</taxon>
    </lineage>
</organism>
<proteinExistence type="predicted"/>
<evidence type="ECO:0000313" key="2">
    <source>
        <dbReference type="Proteomes" id="UP000308600"/>
    </source>
</evidence>
<evidence type="ECO:0000313" key="1">
    <source>
        <dbReference type="EMBL" id="TFK75821.1"/>
    </source>
</evidence>
<sequence>MSPEPSQDKRAIVWFDIDNTLYSASTNISQAMGERIHAYFVSTGLSHEEASELHFRYYTQYGLALRGLTRHHDIDPLDFDRKCDGSLPLEDMIAYVPAVRKLFEDIDRTKVRVWALTNAYKTHAYRVLRILKLDDLVEEVVYCDYQAPNFSCKPEAEFYHAAMDRAGIQDPSQCYFIDDSLGNVRAAHALGWGHCVHFHEVGLEQMEGGKLKRIGDEVEDGRPNDKGFHHINDLEQLRTLWSEVFKAEAPAE</sequence>